<evidence type="ECO:0000313" key="8">
    <source>
        <dbReference type="EMBL" id="PFG36284.1"/>
    </source>
</evidence>
<dbReference type="Gene3D" id="3.40.1190.20">
    <property type="match status" value="1"/>
</dbReference>
<evidence type="ECO:0000256" key="5">
    <source>
        <dbReference type="ARBA" id="ARBA00022840"/>
    </source>
</evidence>
<dbReference type="GO" id="GO:0008443">
    <property type="term" value="F:phosphofructokinase activity"/>
    <property type="evidence" value="ECO:0007669"/>
    <property type="project" value="TreeGrafter"/>
</dbReference>
<dbReference type="GO" id="GO:0005524">
    <property type="term" value="F:ATP binding"/>
    <property type="evidence" value="ECO:0007669"/>
    <property type="project" value="UniProtKB-KW"/>
</dbReference>
<evidence type="ECO:0000313" key="9">
    <source>
        <dbReference type="Proteomes" id="UP000221394"/>
    </source>
</evidence>
<feature type="domain" description="Carbohydrate kinase PfkB" evidence="7">
    <location>
        <begin position="22"/>
        <end position="288"/>
    </location>
</feature>
<gene>
    <name evidence="8" type="ORF">ATL41_1001</name>
</gene>
<accession>A0A2A9EBM1</accession>
<keyword evidence="2 6" id="KW-0808">Transferase</keyword>
<dbReference type="EMBL" id="PDJH01000001">
    <property type="protein sequence ID" value="PFG36284.1"/>
    <property type="molecule type" value="Genomic_DNA"/>
</dbReference>
<protein>
    <submittedName>
        <fullName evidence="8">1-phosphofructokinase</fullName>
    </submittedName>
</protein>
<dbReference type="AlphaFoldDB" id="A0A2A9EBM1"/>
<evidence type="ECO:0000259" key="7">
    <source>
        <dbReference type="Pfam" id="PF00294"/>
    </source>
</evidence>
<evidence type="ECO:0000256" key="1">
    <source>
        <dbReference type="ARBA" id="ARBA00010688"/>
    </source>
</evidence>
<dbReference type="InterPro" id="IPR011611">
    <property type="entry name" value="PfkB_dom"/>
</dbReference>
<dbReference type="SUPFAM" id="SSF53613">
    <property type="entry name" value="Ribokinase-like"/>
    <property type="match status" value="1"/>
</dbReference>
<dbReference type="RefSeq" id="WP_098457484.1">
    <property type="nucleotide sequence ID" value="NZ_PDJH01000001.1"/>
</dbReference>
<dbReference type="PANTHER" id="PTHR46566">
    <property type="entry name" value="1-PHOSPHOFRUCTOKINASE-RELATED"/>
    <property type="match status" value="1"/>
</dbReference>
<dbReference type="InterPro" id="IPR029056">
    <property type="entry name" value="Ribokinase-like"/>
</dbReference>
<keyword evidence="3" id="KW-0547">Nucleotide-binding</keyword>
<dbReference type="Pfam" id="PF00294">
    <property type="entry name" value="PfkB"/>
    <property type="match status" value="1"/>
</dbReference>
<reference evidence="8 9" key="1">
    <citation type="submission" date="2017-10" db="EMBL/GenBank/DDBJ databases">
        <title>Sequencing the genomes of 1000 actinobacteria strains.</title>
        <authorList>
            <person name="Klenk H.-P."/>
        </authorList>
    </citation>
    <scope>NUCLEOTIDE SEQUENCE [LARGE SCALE GENOMIC DNA]</scope>
    <source>
        <strain evidence="8 9">DSM 21574</strain>
    </source>
</reference>
<dbReference type="PIRSF" id="PIRSF000535">
    <property type="entry name" value="1PFK/6PFK/LacC"/>
    <property type="match status" value="1"/>
</dbReference>
<evidence type="ECO:0000256" key="6">
    <source>
        <dbReference type="PIRNR" id="PIRNR000535"/>
    </source>
</evidence>
<dbReference type="NCBIfam" id="TIGR03168">
    <property type="entry name" value="1-PFK"/>
    <property type="match status" value="1"/>
</dbReference>
<evidence type="ECO:0000256" key="2">
    <source>
        <dbReference type="ARBA" id="ARBA00022679"/>
    </source>
</evidence>
<evidence type="ECO:0000256" key="3">
    <source>
        <dbReference type="ARBA" id="ARBA00022741"/>
    </source>
</evidence>
<organism evidence="8 9">
    <name type="scientific">Flavimobilis soli</name>
    <dbReference type="NCBI Taxonomy" id="442709"/>
    <lineage>
        <taxon>Bacteria</taxon>
        <taxon>Bacillati</taxon>
        <taxon>Actinomycetota</taxon>
        <taxon>Actinomycetes</taxon>
        <taxon>Micrococcales</taxon>
        <taxon>Jonesiaceae</taxon>
        <taxon>Flavimobilis</taxon>
    </lineage>
</organism>
<dbReference type="CDD" id="cd01164">
    <property type="entry name" value="FruK_PfkB_like"/>
    <property type="match status" value="1"/>
</dbReference>
<dbReference type="InterPro" id="IPR017583">
    <property type="entry name" value="Tagatose/fructose_Pkinase"/>
</dbReference>
<evidence type="ECO:0000256" key="4">
    <source>
        <dbReference type="ARBA" id="ARBA00022777"/>
    </source>
</evidence>
<comment type="caution">
    <text evidence="8">The sequence shown here is derived from an EMBL/GenBank/DDBJ whole genome shotgun (WGS) entry which is preliminary data.</text>
</comment>
<keyword evidence="5" id="KW-0067">ATP-binding</keyword>
<keyword evidence="4 8" id="KW-0418">Kinase</keyword>
<keyword evidence="9" id="KW-1185">Reference proteome</keyword>
<proteinExistence type="inferred from homology"/>
<comment type="similarity">
    <text evidence="1">Belongs to the carbohydrate kinase PfkB family.</text>
</comment>
<dbReference type="OrthoDB" id="9801219at2"/>
<dbReference type="PANTHER" id="PTHR46566:SF5">
    <property type="entry name" value="1-PHOSPHOFRUCTOKINASE"/>
    <property type="match status" value="1"/>
</dbReference>
<dbReference type="Proteomes" id="UP000221394">
    <property type="component" value="Unassembled WGS sequence"/>
</dbReference>
<name>A0A2A9EBM1_9MICO</name>
<dbReference type="GO" id="GO:0005829">
    <property type="term" value="C:cytosol"/>
    <property type="evidence" value="ECO:0007669"/>
    <property type="project" value="TreeGrafter"/>
</dbReference>
<sequence>MIITLTPNPSLDRTYAAETLHLGGINRAHTTRVDAGGKGLNVTRALTAAGTASVAIFPAGGPDGAQMIAELAASHVPAHPVRVDGDTRSNVTLVDASGTTTKINAPGDTLSSHDVSELLDALRDEVAQATTAGRSPVVVGAGSLPAGLDDDFYGHVAEVCTGLGARLVLDTSGAPLARAVETGGLELIKPNDEELAELTGRELVTVGDVVDAATQVIDRGTRSVLVSLGAHGLLLVRRDHADAAPGDIRTWWAGGDALVPRSTVGAGDCTLAGYLSVATREGDGRHGVGSPLLALQHAAAWGRAAVLLPGSAVPTPNDLHLDEVRTMTDPHRRIALKEL</sequence>